<evidence type="ECO:0000256" key="12">
    <source>
        <dbReference type="SAM" id="Coils"/>
    </source>
</evidence>
<dbReference type="GO" id="GO:0034451">
    <property type="term" value="C:centriolar satellite"/>
    <property type="evidence" value="ECO:0007669"/>
    <property type="project" value="UniProtKB-SubCell"/>
</dbReference>
<evidence type="ECO:0000259" key="14">
    <source>
        <dbReference type="PROSITE" id="PS50086"/>
    </source>
</evidence>
<dbReference type="InterPro" id="IPR000195">
    <property type="entry name" value="Rab-GAP-TBC_dom"/>
</dbReference>
<dbReference type="EMBL" id="BRXW01000288">
    <property type="protein sequence ID" value="GMI17361.1"/>
    <property type="molecule type" value="Genomic_DNA"/>
</dbReference>
<evidence type="ECO:0000256" key="6">
    <source>
        <dbReference type="ARBA" id="ARBA00022737"/>
    </source>
</evidence>
<keyword evidence="10" id="KW-0966">Cell projection</keyword>
<comment type="function">
    <text evidence="11">Molecular adapter which is involved in cilium biogenesis. Part of a functional complex including OFD1 a centriolar protein involved in cilium assembly. Could regulate the cAMP-dependent phosphorylation of OFD1, and its subsequent ubiquitination by PJA2 which ultimately leads to its proteasomal degradation.</text>
</comment>
<dbReference type="PANTHER" id="PTHR19853:SF1">
    <property type="entry name" value="TBC1 DOMAIN FAMILY MEMBER 31"/>
    <property type="match status" value="1"/>
</dbReference>
<feature type="coiled-coil region" evidence="12">
    <location>
        <begin position="1040"/>
        <end position="1078"/>
    </location>
</feature>
<keyword evidence="16" id="KW-1185">Reference proteome</keyword>
<evidence type="ECO:0000256" key="5">
    <source>
        <dbReference type="ARBA" id="ARBA00022574"/>
    </source>
</evidence>
<dbReference type="PANTHER" id="PTHR19853">
    <property type="entry name" value="WD REPEAT CONTAINING PROTEIN 3 WDR3"/>
    <property type="match status" value="1"/>
</dbReference>
<dbReference type="SMART" id="SM00164">
    <property type="entry name" value="TBC"/>
    <property type="match status" value="1"/>
</dbReference>
<gene>
    <name evidence="15" type="ORF">TrLO_g12496</name>
</gene>
<evidence type="ECO:0000256" key="11">
    <source>
        <dbReference type="ARBA" id="ARBA00034464"/>
    </source>
</evidence>
<evidence type="ECO:0000256" key="9">
    <source>
        <dbReference type="ARBA" id="ARBA00023212"/>
    </source>
</evidence>
<feature type="coiled-coil region" evidence="12">
    <location>
        <begin position="1155"/>
        <end position="1223"/>
    </location>
</feature>
<proteinExistence type="predicted"/>
<dbReference type="GO" id="GO:0060271">
    <property type="term" value="P:cilium assembly"/>
    <property type="evidence" value="ECO:0007669"/>
    <property type="project" value="TreeGrafter"/>
</dbReference>
<feature type="region of interest" description="Disordered" evidence="13">
    <location>
        <begin position="1259"/>
        <end position="1291"/>
    </location>
</feature>
<keyword evidence="5" id="KW-0853">WD repeat</keyword>
<evidence type="ECO:0000256" key="3">
    <source>
        <dbReference type="ARBA" id="ARBA00014199"/>
    </source>
</evidence>
<accession>A0A9W7L034</accession>
<organism evidence="15 16">
    <name type="scientific">Triparma laevis f. longispina</name>
    <dbReference type="NCBI Taxonomy" id="1714387"/>
    <lineage>
        <taxon>Eukaryota</taxon>
        <taxon>Sar</taxon>
        <taxon>Stramenopiles</taxon>
        <taxon>Ochrophyta</taxon>
        <taxon>Bolidophyceae</taxon>
        <taxon>Parmales</taxon>
        <taxon>Triparmaceae</taxon>
        <taxon>Triparma</taxon>
    </lineage>
</organism>
<sequence length="1291" mass="146204">MPAPTIPLHKSSGRIWTTKPEISTDGHLSTFVFPSKSKDGREKSKLGFSKTAFALGSKASFTATDGRGSIWTFSPPSNSFKRVSSPSSSGSAARSLGPCTAITYRPPGSSAILTGYGNGSITRVITEQGEVNEHRSNAHAFAIRCMSSVSGCVLSVSQEKAVVWRDEGESLRIVRSMSGDFRSGRCISCRSSIEIGLLFSDSSIAFYDADCFAMTRQYSLPTTEGDPSLTCFDVSFDGRYLVAAGNNAMLYLYDLESDVLLVIAEMPPSAAAVVQMEFEKSNGGGKLFVLGDDGRILALDFTPQGCTVLYELVAPNQAFTHFSIDRPCKYLVASTSTGTLRLYDLSIAARTAKAVEDARRRMGMPSDQIVMSLHTRTPFISNPGVSNAPLRPPPVWASHADPGDHESEVVGDVKSDLIEGVFGAPTNTFKKARSKNSKERMGREALSRATMDYDKVIPQAAKNAGRWEPLYRLAKLDPSDSRLNKRKLRTLLDSYGEYPAKYRLLCWRFLLQLPENHDAFALLANKDTHPAFGGLKDRYPLKNQRTFKKLQAVLSSLAHWSPVFGEAEYVPALAYPFVSLFQVDDLAAFETVMAVLLHWGGTWLTTFPHPPIPILNTVEQIIHSHDPKLMSHLVTLEVSSSTYAWSLLRSVFTEVLNKGEWLRLWDHLFTNSHDPVLLLCAVAAYSIYNRNALMPATSAAEVEPFYHRQNPINMSDFVLLMYELRRKTPTSVLPKPGFGLLGEDVVDNNAKPSKLSKEGQEAEEGGNVLGSVLSAPDTPWPLPRGMYPAFHGYPKFVVDFQIAERQRLAAEEEEVRRKRRLLEALSERSRGLAYEEESWQKQQEVLVQAEEMRRKTADEEERKRLEEEKKLDDVSRERRLAQIEAMEEAAQSAMVSSTKLREAESKRIEDEMLRIRQKAEYTLKQRMEEEALLNLENQASSRVRALQASRSEEERARELRAELKAKEDKMILDDKILMDRLKIEDEERRLAAELERTKREKLASMQTGLKTQQEINTQFVSAAAEREGKLAEVERERRLRHLAEDEAKRKGEEIELLEKQAEIEKQQEIADMEQLIRDARAWRTQQATERMSMVEEERRRYLLESEVREKRLEEISRIGRRREYEKSMVEAQQDEIAKTLDEEKTMQQALLTMEQDRVRDRLHELRISLQEEERKERSNFQQTLQSAEERIVSEERRRFIQIREELRGRAAEQEKEIAAAHDTRMQALATEQQSEMDRIKEMIRKKVQLQEAQSLATKYTEGAEGVGGEGGGDESVLERAKKTLSRVEGKK</sequence>
<feature type="compositionally biased region" description="Basic and acidic residues" evidence="13">
    <location>
        <begin position="1276"/>
        <end position="1291"/>
    </location>
</feature>
<evidence type="ECO:0000256" key="8">
    <source>
        <dbReference type="ARBA" id="ARBA00023054"/>
    </source>
</evidence>
<feature type="coiled-coil region" evidence="12">
    <location>
        <begin position="918"/>
        <end position="1000"/>
    </location>
</feature>
<reference evidence="16" key="1">
    <citation type="journal article" date="2023" name="Commun. Biol.">
        <title>Genome analysis of Parmales, the sister group of diatoms, reveals the evolutionary specialization of diatoms from phago-mixotrophs to photoautotrophs.</title>
        <authorList>
            <person name="Ban H."/>
            <person name="Sato S."/>
            <person name="Yoshikawa S."/>
            <person name="Yamada K."/>
            <person name="Nakamura Y."/>
            <person name="Ichinomiya M."/>
            <person name="Sato N."/>
            <person name="Blanc-Mathieu R."/>
            <person name="Endo H."/>
            <person name="Kuwata A."/>
            <person name="Ogata H."/>
        </authorList>
    </citation>
    <scope>NUCLEOTIDE SEQUENCE [LARGE SCALE GENOMIC DNA]</scope>
    <source>
        <strain evidence="16">NIES 3700</strain>
    </source>
</reference>
<dbReference type="SMART" id="SM00320">
    <property type="entry name" value="WD40"/>
    <property type="match status" value="2"/>
</dbReference>
<dbReference type="InterPro" id="IPR051570">
    <property type="entry name" value="TBC1_cilium_biogenesis"/>
</dbReference>
<evidence type="ECO:0000256" key="7">
    <source>
        <dbReference type="ARBA" id="ARBA00022794"/>
    </source>
</evidence>
<evidence type="ECO:0000313" key="16">
    <source>
        <dbReference type="Proteomes" id="UP001165122"/>
    </source>
</evidence>
<keyword evidence="7" id="KW-0970">Cilium biogenesis/degradation</keyword>
<evidence type="ECO:0000256" key="2">
    <source>
        <dbReference type="ARBA" id="ARBA00004607"/>
    </source>
</evidence>
<dbReference type="GO" id="GO:0036064">
    <property type="term" value="C:ciliary basal body"/>
    <property type="evidence" value="ECO:0007669"/>
    <property type="project" value="TreeGrafter"/>
</dbReference>
<dbReference type="InterPro" id="IPR001680">
    <property type="entry name" value="WD40_rpt"/>
</dbReference>
<feature type="domain" description="Rab-GAP TBC" evidence="14">
    <location>
        <begin position="497"/>
        <end position="672"/>
    </location>
</feature>
<dbReference type="Proteomes" id="UP001165122">
    <property type="component" value="Unassembled WGS sequence"/>
</dbReference>
<dbReference type="SUPFAM" id="SSF47923">
    <property type="entry name" value="Ypt/Rab-GAP domain of gyp1p"/>
    <property type="match status" value="1"/>
</dbReference>
<keyword evidence="6" id="KW-0677">Repeat</keyword>
<feature type="coiled-coil region" evidence="12">
    <location>
        <begin position="805"/>
        <end position="884"/>
    </location>
</feature>
<comment type="caution">
    <text evidence="15">The sequence shown here is derived from an EMBL/GenBank/DDBJ whole genome shotgun (WGS) entry which is preliminary data.</text>
</comment>
<dbReference type="PROSITE" id="PS50086">
    <property type="entry name" value="TBC_RABGAP"/>
    <property type="match status" value="1"/>
</dbReference>
<evidence type="ECO:0000256" key="13">
    <source>
        <dbReference type="SAM" id="MobiDB-lite"/>
    </source>
</evidence>
<keyword evidence="9" id="KW-0206">Cytoskeleton</keyword>
<comment type="subcellular location">
    <subcellularLocation>
        <location evidence="1">Cytoplasm</location>
        <location evidence="1">Cytoskeleton</location>
        <location evidence="1">Cilium basal body</location>
    </subcellularLocation>
    <subcellularLocation>
        <location evidence="2">Cytoplasm</location>
        <location evidence="2">Cytoskeleton</location>
        <location evidence="2">Microtubule organizing center</location>
        <location evidence="2">Centrosome</location>
        <location evidence="2">Centriolar satellite</location>
    </subcellularLocation>
</comment>
<evidence type="ECO:0000256" key="4">
    <source>
        <dbReference type="ARBA" id="ARBA00022490"/>
    </source>
</evidence>
<keyword evidence="8 12" id="KW-0175">Coiled coil</keyword>
<dbReference type="InterPro" id="IPR036322">
    <property type="entry name" value="WD40_repeat_dom_sf"/>
</dbReference>
<name>A0A9W7L034_9STRA</name>
<keyword evidence="4" id="KW-0963">Cytoplasm</keyword>
<dbReference type="Pfam" id="PF00566">
    <property type="entry name" value="RabGAP-TBC"/>
    <property type="match status" value="1"/>
</dbReference>
<evidence type="ECO:0000256" key="1">
    <source>
        <dbReference type="ARBA" id="ARBA00004120"/>
    </source>
</evidence>
<evidence type="ECO:0000313" key="15">
    <source>
        <dbReference type="EMBL" id="GMI17361.1"/>
    </source>
</evidence>
<dbReference type="OrthoDB" id="5578278at2759"/>
<dbReference type="InterPro" id="IPR015943">
    <property type="entry name" value="WD40/YVTN_repeat-like_dom_sf"/>
</dbReference>
<dbReference type="Gene3D" id="1.10.472.80">
    <property type="entry name" value="Ypt/Rab-GAP domain of gyp1p, domain 3"/>
    <property type="match status" value="1"/>
</dbReference>
<evidence type="ECO:0000256" key="10">
    <source>
        <dbReference type="ARBA" id="ARBA00023273"/>
    </source>
</evidence>
<dbReference type="SUPFAM" id="SSF50978">
    <property type="entry name" value="WD40 repeat-like"/>
    <property type="match status" value="1"/>
</dbReference>
<dbReference type="Gene3D" id="2.130.10.10">
    <property type="entry name" value="YVTN repeat-like/Quinoprotein amine dehydrogenase"/>
    <property type="match status" value="1"/>
</dbReference>
<dbReference type="InterPro" id="IPR035969">
    <property type="entry name" value="Rab-GAP_TBC_sf"/>
</dbReference>
<protein>
    <recommendedName>
        <fullName evidence="3">TBC1 domain family member 31</fullName>
    </recommendedName>
</protein>